<keyword evidence="3" id="KW-1185">Reference proteome</keyword>
<dbReference type="OrthoDB" id="9022072at2"/>
<gene>
    <name evidence="2" type="ORF">SAMN05216551_10693</name>
</gene>
<name>A0A1H2PPU6_9BURK</name>
<dbReference type="EMBL" id="FNLO01000006">
    <property type="protein sequence ID" value="SDV48827.1"/>
    <property type="molecule type" value="Genomic_DNA"/>
</dbReference>
<dbReference type="SUPFAM" id="SSF55781">
    <property type="entry name" value="GAF domain-like"/>
    <property type="match status" value="1"/>
</dbReference>
<feature type="domain" description="GAF" evidence="1">
    <location>
        <begin position="28"/>
        <end position="162"/>
    </location>
</feature>
<accession>A0A1H2PPU6</accession>
<dbReference type="STRING" id="1770053.SAMN05216551_10693"/>
<dbReference type="InterPro" id="IPR029016">
    <property type="entry name" value="GAF-like_dom_sf"/>
</dbReference>
<protein>
    <recommendedName>
        <fullName evidence="1">GAF domain-containing protein</fullName>
    </recommendedName>
</protein>
<proteinExistence type="predicted"/>
<dbReference type="Gene3D" id="3.30.450.40">
    <property type="match status" value="1"/>
</dbReference>
<dbReference type="Proteomes" id="UP000243719">
    <property type="component" value="Unassembled WGS sequence"/>
</dbReference>
<dbReference type="AlphaFoldDB" id="A0A1H2PPU6"/>
<sequence length="181" mass="20011">MERNGKSPALSALERVAEALRENHSSEAFWKTLETSLTAVFGQRLFTVLAFDTDSRRLCRLYSNRPDINPVGGIKRVTQSRWTEQVLVRGELLIGSNREDIKSVFSEYETLWSIGCESVLNIPVRTRGVTVGTLNLLDAAGAYDHADQALAAVFGQLAASVLKDEAARLRGLPDPAYMEQV</sequence>
<dbReference type="InterPro" id="IPR003018">
    <property type="entry name" value="GAF"/>
</dbReference>
<reference evidence="3" key="1">
    <citation type="submission" date="2016-09" db="EMBL/GenBank/DDBJ databases">
        <authorList>
            <person name="Varghese N."/>
            <person name="Submissions S."/>
        </authorList>
    </citation>
    <scope>NUCLEOTIDE SEQUENCE [LARGE SCALE GENOMIC DNA]</scope>
    <source>
        <strain evidence="3">JS23</strain>
    </source>
</reference>
<evidence type="ECO:0000259" key="1">
    <source>
        <dbReference type="Pfam" id="PF13185"/>
    </source>
</evidence>
<evidence type="ECO:0000313" key="2">
    <source>
        <dbReference type="EMBL" id="SDV48827.1"/>
    </source>
</evidence>
<dbReference type="Pfam" id="PF13185">
    <property type="entry name" value="GAF_2"/>
    <property type="match status" value="1"/>
</dbReference>
<organism evidence="2 3">
    <name type="scientific">Chitinasiproducens palmae</name>
    <dbReference type="NCBI Taxonomy" id="1770053"/>
    <lineage>
        <taxon>Bacteria</taxon>
        <taxon>Pseudomonadati</taxon>
        <taxon>Pseudomonadota</taxon>
        <taxon>Betaproteobacteria</taxon>
        <taxon>Burkholderiales</taxon>
        <taxon>Burkholderiaceae</taxon>
        <taxon>Chitinasiproducens</taxon>
    </lineage>
</organism>
<evidence type="ECO:0000313" key="3">
    <source>
        <dbReference type="Proteomes" id="UP000243719"/>
    </source>
</evidence>
<dbReference type="RefSeq" id="WP_091908221.1">
    <property type="nucleotide sequence ID" value="NZ_FNLO01000006.1"/>
</dbReference>